<dbReference type="SUPFAM" id="SSF56436">
    <property type="entry name" value="C-type lectin-like"/>
    <property type="match status" value="1"/>
</dbReference>
<dbReference type="Gene3D" id="3.10.100.10">
    <property type="entry name" value="Mannose-Binding Protein A, subunit A"/>
    <property type="match status" value="1"/>
</dbReference>
<evidence type="ECO:0008006" key="3">
    <source>
        <dbReference type="Google" id="ProtNLM"/>
    </source>
</evidence>
<dbReference type="AlphaFoldDB" id="A0A239M0X9"/>
<reference evidence="1 2" key="1">
    <citation type="submission" date="2017-06" db="EMBL/GenBank/DDBJ databases">
        <authorList>
            <person name="Kim H.J."/>
            <person name="Triplett B.A."/>
        </authorList>
    </citation>
    <scope>NUCLEOTIDE SEQUENCE [LARGE SCALE GENOMIC DNA]</scope>
    <source>
        <strain evidence="1 2">DSM 29339</strain>
    </source>
</reference>
<organism evidence="1 2">
    <name type="scientific">Tropicimonas sediminicola</name>
    <dbReference type="NCBI Taxonomy" id="1031541"/>
    <lineage>
        <taxon>Bacteria</taxon>
        <taxon>Pseudomonadati</taxon>
        <taxon>Pseudomonadota</taxon>
        <taxon>Alphaproteobacteria</taxon>
        <taxon>Rhodobacterales</taxon>
        <taxon>Roseobacteraceae</taxon>
        <taxon>Tropicimonas</taxon>
    </lineage>
</organism>
<dbReference type="EMBL" id="FZOY01000012">
    <property type="protein sequence ID" value="SNT36487.1"/>
    <property type="molecule type" value="Genomic_DNA"/>
</dbReference>
<proteinExistence type="predicted"/>
<dbReference type="RefSeq" id="WP_176442979.1">
    <property type="nucleotide sequence ID" value="NZ_FZOY01000012.1"/>
</dbReference>
<dbReference type="InterPro" id="IPR016187">
    <property type="entry name" value="CTDL_fold"/>
</dbReference>
<keyword evidence="2" id="KW-1185">Reference proteome</keyword>
<protein>
    <recommendedName>
        <fullName evidence="3">Collagenase NC10 and Endostatin</fullName>
    </recommendedName>
</protein>
<dbReference type="Proteomes" id="UP000198426">
    <property type="component" value="Unassembled WGS sequence"/>
</dbReference>
<evidence type="ECO:0000313" key="1">
    <source>
        <dbReference type="EMBL" id="SNT36487.1"/>
    </source>
</evidence>
<sequence length="238" mass="24670">MSIFEHRPGFVAVFALSMLGAIDSSAQSADNSEEMSFFVSSRGSGDGANFGGLEGADAHCNALAAAAGSTRTWAAYLSTSMVVRRTDNGFEITDGVSARDRIGSGPWYNSDGVLIAQDVEELHGDNNINVETALDENGDPINGRGGDEPLEHDILTGSDFNGQFSTAGQLTTAGADTTCSNWTSNGEGSAIVGHHDRAGLNESMNMVSWNSSHGTAGCGEDDLPSTGGVGLIYCFATD</sequence>
<name>A0A239M0X9_9RHOB</name>
<evidence type="ECO:0000313" key="2">
    <source>
        <dbReference type="Proteomes" id="UP000198426"/>
    </source>
</evidence>
<dbReference type="InterPro" id="IPR016186">
    <property type="entry name" value="C-type_lectin-like/link_sf"/>
</dbReference>
<gene>
    <name evidence="1" type="ORF">SAMN05421757_11219</name>
</gene>
<accession>A0A239M0X9</accession>